<proteinExistence type="predicted"/>
<evidence type="ECO:0000313" key="2">
    <source>
        <dbReference type="Proteomes" id="UP001293791"/>
    </source>
</evidence>
<evidence type="ECO:0000313" key="1">
    <source>
        <dbReference type="EMBL" id="MDZ5761794.1"/>
    </source>
</evidence>
<name>A0ABU5L6P4_9RICK</name>
<organism evidence="1 2">
    <name type="scientific">Candidatus Cyrtobacter comes</name>
    <dbReference type="NCBI Taxonomy" id="675776"/>
    <lineage>
        <taxon>Bacteria</taxon>
        <taxon>Pseudomonadati</taxon>
        <taxon>Pseudomonadota</taxon>
        <taxon>Alphaproteobacteria</taxon>
        <taxon>Rickettsiales</taxon>
        <taxon>Candidatus Midichloriaceae</taxon>
        <taxon>Candidatus Cyrtobacter</taxon>
    </lineage>
</organism>
<gene>
    <name evidence="1" type="ORF">Cyrtocomes_00152</name>
</gene>
<dbReference type="RefSeq" id="WP_322497304.1">
    <property type="nucleotide sequence ID" value="NZ_JARGYT010000004.1"/>
</dbReference>
<dbReference type="Proteomes" id="UP001293791">
    <property type="component" value="Unassembled WGS sequence"/>
</dbReference>
<accession>A0ABU5L6P4</accession>
<dbReference type="EMBL" id="JARGYT010000004">
    <property type="protein sequence ID" value="MDZ5761794.1"/>
    <property type="molecule type" value="Genomic_DNA"/>
</dbReference>
<keyword evidence="2" id="KW-1185">Reference proteome</keyword>
<protein>
    <submittedName>
        <fullName evidence="1">GNAT family N-acetyltransferase domain protein</fullName>
    </submittedName>
</protein>
<sequence>MKFVEDIARQHSPAIIDLTSGLRRAQDGTHEFDKQYWLSK</sequence>
<comment type="caution">
    <text evidence="1">The sequence shown here is derived from an EMBL/GenBank/DDBJ whole genome shotgun (WGS) entry which is preliminary data.</text>
</comment>
<reference evidence="1 2" key="1">
    <citation type="submission" date="2023-02" db="EMBL/GenBank/DDBJ databases">
        <title>Host association and intracellularity evolved multiple times independently in the Rickettsiales.</title>
        <authorList>
            <person name="Castelli M."/>
            <person name="Nardi T."/>
            <person name="Gammuto L."/>
            <person name="Bellinzona G."/>
            <person name="Sabaneyeva E."/>
            <person name="Potekhin A."/>
            <person name="Serra V."/>
            <person name="Petroni G."/>
            <person name="Sassera D."/>
        </authorList>
    </citation>
    <scope>NUCLEOTIDE SEQUENCE [LARGE SCALE GENOMIC DNA]</scope>
    <source>
        <strain evidence="1 2">BOD18</strain>
    </source>
</reference>